<dbReference type="EMBL" id="JBBPBM010000034">
    <property type="protein sequence ID" value="KAK8532278.1"/>
    <property type="molecule type" value="Genomic_DNA"/>
</dbReference>
<evidence type="ECO:0000256" key="1">
    <source>
        <dbReference type="SAM" id="MobiDB-lite"/>
    </source>
</evidence>
<evidence type="ECO:0000313" key="3">
    <source>
        <dbReference type="Proteomes" id="UP001472677"/>
    </source>
</evidence>
<accession>A0ABR2D8D6</accession>
<organism evidence="2 3">
    <name type="scientific">Hibiscus sabdariffa</name>
    <name type="common">roselle</name>
    <dbReference type="NCBI Taxonomy" id="183260"/>
    <lineage>
        <taxon>Eukaryota</taxon>
        <taxon>Viridiplantae</taxon>
        <taxon>Streptophyta</taxon>
        <taxon>Embryophyta</taxon>
        <taxon>Tracheophyta</taxon>
        <taxon>Spermatophyta</taxon>
        <taxon>Magnoliopsida</taxon>
        <taxon>eudicotyledons</taxon>
        <taxon>Gunneridae</taxon>
        <taxon>Pentapetalae</taxon>
        <taxon>rosids</taxon>
        <taxon>malvids</taxon>
        <taxon>Malvales</taxon>
        <taxon>Malvaceae</taxon>
        <taxon>Malvoideae</taxon>
        <taxon>Hibiscus</taxon>
    </lineage>
</organism>
<name>A0ABR2D8D6_9ROSI</name>
<feature type="region of interest" description="Disordered" evidence="1">
    <location>
        <begin position="81"/>
        <end position="108"/>
    </location>
</feature>
<dbReference type="Proteomes" id="UP001472677">
    <property type="component" value="Unassembled WGS sequence"/>
</dbReference>
<sequence>MCGCNLMPRCINSVDALQALPDNRSTHPHSSVLSSSVYHQCRRYHHSDTSGAVSVFRERLFPTKLSCFHKSVVLVFPSPSIRSSTATPSSRRWNVQLPRVKHEEEPRK</sequence>
<protein>
    <submittedName>
        <fullName evidence="2">Uncharacterized protein</fullName>
    </submittedName>
</protein>
<reference evidence="2 3" key="1">
    <citation type="journal article" date="2024" name="G3 (Bethesda)">
        <title>Genome assembly of Hibiscus sabdariffa L. provides insights into metabolisms of medicinal natural products.</title>
        <authorList>
            <person name="Kim T."/>
        </authorList>
    </citation>
    <scope>NUCLEOTIDE SEQUENCE [LARGE SCALE GENOMIC DNA]</scope>
    <source>
        <strain evidence="2">TK-2024</strain>
        <tissue evidence="2">Old leaves</tissue>
    </source>
</reference>
<comment type="caution">
    <text evidence="2">The sequence shown here is derived from an EMBL/GenBank/DDBJ whole genome shotgun (WGS) entry which is preliminary data.</text>
</comment>
<keyword evidence="3" id="KW-1185">Reference proteome</keyword>
<evidence type="ECO:0000313" key="2">
    <source>
        <dbReference type="EMBL" id="KAK8532278.1"/>
    </source>
</evidence>
<proteinExistence type="predicted"/>
<gene>
    <name evidence="2" type="ORF">V6N12_053723</name>
</gene>
<feature type="compositionally biased region" description="Polar residues" evidence="1">
    <location>
        <begin position="81"/>
        <end position="93"/>
    </location>
</feature>